<protein>
    <submittedName>
        <fullName evidence="4">Uncharacterized protein</fullName>
    </submittedName>
</protein>
<evidence type="ECO:0000256" key="2">
    <source>
        <dbReference type="SAM" id="MobiDB-lite"/>
    </source>
</evidence>
<dbReference type="CDD" id="cd22191">
    <property type="entry name" value="DPBB_RlpA_EXP_N-like"/>
    <property type="match status" value="1"/>
</dbReference>
<dbReference type="PANTHER" id="PTHR31836:SF28">
    <property type="entry name" value="SRCR DOMAIN-CONTAINING PROTEIN-RELATED"/>
    <property type="match status" value="1"/>
</dbReference>
<dbReference type="Gene3D" id="2.40.40.10">
    <property type="entry name" value="RlpA-like domain"/>
    <property type="match status" value="1"/>
</dbReference>
<dbReference type="EMBL" id="CAJHJF010006321">
    <property type="protein sequence ID" value="CAD6955832.1"/>
    <property type="molecule type" value="Genomic_DNA"/>
</dbReference>
<dbReference type="SUPFAM" id="SSF50685">
    <property type="entry name" value="Barwin-like endoglucanases"/>
    <property type="match status" value="1"/>
</dbReference>
<dbReference type="InterPro" id="IPR051477">
    <property type="entry name" value="Expansin_CellWall"/>
</dbReference>
<organism evidence="4 5">
    <name type="scientific">Tilletia laevis</name>
    <dbReference type="NCBI Taxonomy" id="157183"/>
    <lineage>
        <taxon>Eukaryota</taxon>
        <taxon>Fungi</taxon>
        <taxon>Dikarya</taxon>
        <taxon>Basidiomycota</taxon>
        <taxon>Ustilaginomycotina</taxon>
        <taxon>Exobasidiomycetes</taxon>
        <taxon>Tilletiales</taxon>
        <taxon>Tilletiaceae</taxon>
        <taxon>Tilletia</taxon>
    </lineage>
</organism>
<evidence type="ECO:0000256" key="3">
    <source>
        <dbReference type="SAM" id="SignalP"/>
    </source>
</evidence>
<feature type="chain" id="PRO_5040290159" evidence="3">
    <location>
        <begin position="20"/>
        <end position="186"/>
    </location>
</feature>
<evidence type="ECO:0000313" key="5">
    <source>
        <dbReference type="Proteomes" id="UP000836404"/>
    </source>
</evidence>
<feature type="signal peptide" evidence="3">
    <location>
        <begin position="1"/>
        <end position="19"/>
    </location>
</feature>
<sequence length="186" mass="19474">MLAFAPFLAVAVLALNVLAERNTAYPACDTPVAPKVNKTVTGVALPFEISDDTVFYVVPGLGSCGVNYTDTDLVACLAPGWMGSAYHSHCGSLIAVADPETGKQVIVKALDTCGAAANTTFGCNDIYLSKTAFEDLGGNTTLGRLTSNITWNFIANDTKRHGKKSSKKGKGKRGDLTPARLPAFSA</sequence>
<feature type="region of interest" description="Disordered" evidence="2">
    <location>
        <begin position="160"/>
        <end position="186"/>
    </location>
</feature>
<dbReference type="Proteomes" id="UP000836404">
    <property type="component" value="Unassembled WGS sequence"/>
</dbReference>
<accession>A0A9N8QKK9</accession>
<name>A0A9N8QKK9_9BASI</name>
<keyword evidence="5" id="KW-1185">Reference proteome</keyword>
<evidence type="ECO:0000256" key="1">
    <source>
        <dbReference type="ARBA" id="ARBA00022729"/>
    </source>
</evidence>
<gene>
    <name evidence="4" type="ORF">JKILLFL_G5889</name>
</gene>
<dbReference type="InterPro" id="IPR036908">
    <property type="entry name" value="RlpA-like_sf"/>
</dbReference>
<proteinExistence type="predicted"/>
<dbReference type="PANTHER" id="PTHR31836">
    <property type="match status" value="1"/>
</dbReference>
<keyword evidence="1 3" id="KW-0732">Signal</keyword>
<feature type="compositionally biased region" description="Basic residues" evidence="2">
    <location>
        <begin position="160"/>
        <end position="171"/>
    </location>
</feature>
<evidence type="ECO:0000313" key="4">
    <source>
        <dbReference type="EMBL" id="CAD6955832.1"/>
    </source>
</evidence>
<dbReference type="AlphaFoldDB" id="A0A9N8QKK9"/>
<comment type="caution">
    <text evidence="4">The sequence shown here is derived from an EMBL/GenBank/DDBJ whole genome shotgun (WGS) entry which is preliminary data.</text>
</comment>
<reference evidence="4 5" key="1">
    <citation type="submission" date="2020-10" db="EMBL/GenBank/DDBJ databases">
        <authorList>
            <person name="Sedaghatjoo S."/>
        </authorList>
    </citation>
    <scope>NUCLEOTIDE SEQUENCE [LARGE SCALE GENOMIC DNA]</scope>
    <source>
        <strain evidence="4 5">LLFL</strain>
    </source>
</reference>